<dbReference type="InterPro" id="IPR011701">
    <property type="entry name" value="MFS"/>
</dbReference>
<keyword evidence="4 5" id="KW-0472">Membrane</keyword>
<keyword evidence="3 5" id="KW-1133">Transmembrane helix</keyword>
<protein>
    <recommendedName>
        <fullName evidence="6">Major facilitator superfamily (MFS) profile domain-containing protein</fullName>
    </recommendedName>
</protein>
<feature type="transmembrane region" description="Helical" evidence="5">
    <location>
        <begin position="338"/>
        <end position="356"/>
    </location>
</feature>
<feature type="transmembrane region" description="Helical" evidence="5">
    <location>
        <begin position="368"/>
        <end position="388"/>
    </location>
</feature>
<dbReference type="InterPro" id="IPR020846">
    <property type="entry name" value="MFS_dom"/>
</dbReference>
<reference evidence="7 8" key="1">
    <citation type="submission" date="2014-04" db="EMBL/GenBank/DDBJ databases">
        <authorList>
            <consortium name="DOE Joint Genome Institute"/>
            <person name="Kuo A."/>
            <person name="Martino E."/>
            <person name="Perotto S."/>
            <person name="Kohler A."/>
            <person name="Nagy L.G."/>
            <person name="Floudas D."/>
            <person name="Copeland A."/>
            <person name="Barry K.W."/>
            <person name="Cichocki N."/>
            <person name="Veneault-Fourrey C."/>
            <person name="LaButti K."/>
            <person name="Lindquist E.A."/>
            <person name="Lipzen A."/>
            <person name="Lundell T."/>
            <person name="Morin E."/>
            <person name="Murat C."/>
            <person name="Sun H."/>
            <person name="Tunlid A."/>
            <person name="Henrissat B."/>
            <person name="Grigoriev I.V."/>
            <person name="Hibbett D.S."/>
            <person name="Martin F."/>
            <person name="Nordberg H.P."/>
            <person name="Cantor M.N."/>
            <person name="Hua S.X."/>
        </authorList>
    </citation>
    <scope>NUCLEOTIDE SEQUENCE [LARGE SCALE GENOMIC DNA]</scope>
    <source>
        <strain evidence="7 8">Zn</strain>
    </source>
</reference>
<dbReference type="Gene3D" id="1.20.1250.20">
    <property type="entry name" value="MFS general substrate transporter like domains"/>
    <property type="match status" value="1"/>
</dbReference>
<feature type="transmembrane region" description="Helical" evidence="5">
    <location>
        <begin position="313"/>
        <end position="331"/>
    </location>
</feature>
<comment type="subcellular location">
    <subcellularLocation>
        <location evidence="1">Membrane</location>
        <topology evidence="1">Multi-pass membrane protein</topology>
    </subcellularLocation>
</comment>
<feature type="transmembrane region" description="Helical" evidence="5">
    <location>
        <begin position="172"/>
        <end position="192"/>
    </location>
</feature>
<dbReference type="PROSITE" id="PS50850">
    <property type="entry name" value="MFS"/>
    <property type="match status" value="1"/>
</dbReference>
<feature type="transmembrane region" description="Helical" evidence="5">
    <location>
        <begin position="234"/>
        <end position="253"/>
    </location>
</feature>
<dbReference type="PANTHER" id="PTHR42718:SF41">
    <property type="entry name" value="MFS TRANSPORTER OF UNKOWN SPECIFICITY (AFU_ORTHOLOGUE AFUA_5G09940)-RELATED"/>
    <property type="match status" value="1"/>
</dbReference>
<feature type="transmembrane region" description="Helical" evidence="5">
    <location>
        <begin position="441"/>
        <end position="460"/>
    </location>
</feature>
<reference evidence="8" key="2">
    <citation type="submission" date="2015-01" db="EMBL/GenBank/DDBJ databases">
        <title>Evolutionary Origins and Diversification of the Mycorrhizal Mutualists.</title>
        <authorList>
            <consortium name="DOE Joint Genome Institute"/>
            <consortium name="Mycorrhizal Genomics Consortium"/>
            <person name="Kohler A."/>
            <person name="Kuo A."/>
            <person name="Nagy L.G."/>
            <person name="Floudas D."/>
            <person name="Copeland A."/>
            <person name="Barry K.W."/>
            <person name="Cichocki N."/>
            <person name="Veneault-Fourrey C."/>
            <person name="LaButti K."/>
            <person name="Lindquist E.A."/>
            <person name="Lipzen A."/>
            <person name="Lundell T."/>
            <person name="Morin E."/>
            <person name="Murat C."/>
            <person name="Riley R."/>
            <person name="Ohm R."/>
            <person name="Sun H."/>
            <person name="Tunlid A."/>
            <person name="Henrissat B."/>
            <person name="Grigoriev I.V."/>
            <person name="Hibbett D.S."/>
            <person name="Martin F."/>
        </authorList>
    </citation>
    <scope>NUCLEOTIDE SEQUENCE [LARGE SCALE GENOMIC DNA]</scope>
    <source>
        <strain evidence="8">Zn</strain>
    </source>
</reference>
<evidence type="ECO:0000256" key="4">
    <source>
        <dbReference type="ARBA" id="ARBA00023136"/>
    </source>
</evidence>
<evidence type="ECO:0000256" key="1">
    <source>
        <dbReference type="ARBA" id="ARBA00004141"/>
    </source>
</evidence>
<dbReference type="EMBL" id="KN832880">
    <property type="protein sequence ID" value="KIM98767.1"/>
    <property type="molecule type" value="Genomic_DNA"/>
</dbReference>
<dbReference type="Pfam" id="PF07690">
    <property type="entry name" value="MFS_1"/>
    <property type="match status" value="1"/>
</dbReference>
<dbReference type="GO" id="GO:0022857">
    <property type="term" value="F:transmembrane transporter activity"/>
    <property type="evidence" value="ECO:0007669"/>
    <property type="project" value="InterPro"/>
</dbReference>
<evidence type="ECO:0000256" key="5">
    <source>
        <dbReference type="SAM" id="Phobius"/>
    </source>
</evidence>
<dbReference type="InParanoid" id="A0A0C3D9Z1"/>
<dbReference type="AlphaFoldDB" id="A0A0C3D9Z1"/>
<evidence type="ECO:0000256" key="2">
    <source>
        <dbReference type="ARBA" id="ARBA00022692"/>
    </source>
</evidence>
<feature type="domain" description="Major facilitator superfamily (MFS) profile" evidence="6">
    <location>
        <begin position="17"/>
        <end position="464"/>
    </location>
</feature>
<sequence>MAVPSYEDLGLPRKVAIMAALVSTQLVQMLPFGSGLATASSIAEQVGALDIEGAWIAASYPMTQGAFVLIGGRFGDVYGHKNVLLLGAAWWLIWSLATGFAKGVIEISLFRGLTGIGAALIIPNAVALLAHTFPPGRLRNIAMGLFGAMAPIGAAGGCVIAALLVQLAPWKWLFFFFVILGVAVFLPLVWLVPDAPPSDKGGKIDWVGAYLGVGGLILFNFVWNQAPIAGWQNLYEYILLIVSILHFSAFTFWEARVAKSPILPFNIWTAPSILALVITVFFAFMSFGVFSWYTFRWNLKIRDESLLTAAAEAQPLTVGGAFAAVAAAWLIPRLSAQYILAIGATSVLVSNLLLATMPAQQSYWRTEFWAVAIVAFSPDFIFTAAQIVGSNSVSKDKQGIAGSLIGTLMTYGMSTGLGFGGTVEYYTNRGGTDLVKGYRSALYLGIGFAATSLVLSLLFVRISKDNREGWDEREGTEEEGTL</sequence>
<feature type="transmembrane region" description="Helical" evidence="5">
    <location>
        <begin position="265"/>
        <end position="293"/>
    </location>
</feature>
<proteinExistence type="predicted"/>
<dbReference type="Proteomes" id="UP000054321">
    <property type="component" value="Unassembled WGS sequence"/>
</dbReference>
<dbReference type="HOGENOM" id="CLU_000960_27_4_1"/>
<evidence type="ECO:0000313" key="8">
    <source>
        <dbReference type="Proteomes" id="UP000054321"/>
    </source>
</evidence>
<keyword evidence="2 5" id="KW-0812">Transmembrane</keyword>
<feature type="transmembrane region" description="Helical" evidence="5">
    <location>
        <begin position="107"/>
        <end position="129"/>
    </location>
</feature>
<accession>A0A0C3D9Z1</accession>
<dbReference type="SUPFAM" id="SSF103473">
    <property type="entry name" value="MFS general substrate transporter"/>
    <property type="match status" value="1"/>
</dbReference>
<dbReference type="GO" id="GO:0016020">
    <property type="term" value="C:membrane"/>
    <property type="evidence" value="ECO:0007669"/>
    <property type="project" value="UniProtKB-SubCell"/>
</dbReference>
<feature type="transmembrane region" description="Helical" evidence="5">
    <location>
        <begin position="204"/>
        <end position="222"/>
    </location>
</feature>
<name>A0A0C3D9Z1_OIDMZ</name>
<feature type="transmembrane region" description="Helical" evidence="5">
    <location>
        <begin position="83"/>
        <end position="101"/>
    </location>
</feature>
<evidence type="ECO:0000259" key="6">
    <source>
        <dbReference type="PROSITE" id="PS50850"/>
    </source>
</evidence>
<feature type="transmembrane region" description="Helical" evidence="5">
    <location>
        <begin position="141"/>
        <end position="166"/>
    </location>
</feature>
<keyword evidence="8" id="KW-1185">Reference proteome</keyword>
<feature type="transmembrane region" description="Helical" evidence="5">
    <location>
        <begin position="400"/>
        <end position="421"/>
    </location>
</feature>
<dbReference type="OrthoDB" id="440755at2759"/>
<dbReference type="InterPro" id="IPR036259">
    <property type="entry name" value="MFS_trans_sf"/>
</dbReference>
<organism evidence="7 8">
    <name type="scientific">Oidiodendron maius (strain Zn)</name>
    <dbReference type="NCBI Taxonomy" id="913774"/>
    <lineage>
        <taxon>Eukaryota</taxon>
        <taxon>Fungi</taxon>
        <taxon>Dikarya</taxon>
        <taxon>Ascomycota</taxon>
        <taxon>Pezizomycotina</taxon>
        <taxon>Leotiomycetes</taxon>
        <taxon>Leotiomycetes incertae sedis</taxon>
        <taxon>Myxotrichaceae</taxon>
        <taxon>Oidiodendron</taxon>
    </lineage>
</organism>
<dbReference type="PANTHER" id="PTHR42718">
    <property type="entry name" value="MAJOR FACILITATOR SUPERFAMILY MULTIDRUG TRANSPORTER MFSC"/>
    <property type="match status" value="1"/>
</dbReference>
<evidence type="ECO:0000256" key="3">
    <source>
        <dbReference type="ARBA" id="ARBA00022989"/>
    </source>
</evidence>
<gene>
    <name evidence="7" type="ORF">OIDMADRAFT_147154</name>
</gene>
<evidence type="ECO:0000313" key="7">
    <source>
        <dbReference type="EMBL" id="KIM98767.1"/>
    </source>
</evidence>